<comment type="caution">
    <text evidence="3">The sequence shown here is derived from an EMBL/GenBank/DDBJ whole genome shotgun (WGS) entry which is preliminary data.</text>
</comment>
<evidence type="ECO:0000313" key="4">
    <source>
        <dbReference type="Proteomes" id="UP000709295"/>
    </source>
</evidence>
<accession>A0A8J5M220</accession>
<reference evidence="3" key="1">
    <citation type="submission" date="2021-01" db="EMBL/GenBank/DDBJ databases">
        <title>Phytophthora aleatoria, a newly-described species from Pinus radiata is distinct from Phytophthora cactorum isolates based on comparative genomics.</title>
        <authorList>
            <person name="Mcdougal R."/>
            <person name="Panda P."/>
            <person name="Williams N."/>
            <person name="Studholme D.J."/>
        </authorList>
    </citation>
    <scope>NUCLEOTIDE SEQUENCE</scope>
    <source>
        <strain evidence="3">NZFS 4037</strain>
    </source>
</reference>
<evidence type="ECO:0000256" key="2">
    <source>
        <dbReference type="SAM" id="MobiDB-lite"/>
    </source>
</evidence>
<protein>
    <submittedName>
        <fullName evidence="3">Uncharacterized protein</fullName>
    </submittedName>
</protein>
<feature type="region of interest" description="Disordered" evidence="2">
    <location>
        <begin position="79"/>
        <end position="98"/>
    </location>
</feature>
<sequence>MKPLLYVTSNLRSCVAFKRLNLTELRKMTPRRITLRSRAPAAISTELRATETRIDKAKKETIAAEEQHAQALREELAHHPDVCRGRQSSSQGECPESGWDVGAPWVGQVLDASSGVSSQVPLSTAAQDMATYGVAHMA</sequence>
<dbReference type="Proteomes" id="UP000709295">
    <property type="component" value="Unassembled WGS sequence"/>
</dbReference>
<organism evidence="3 4">
    <name type="scientific">Phytophthora aleatoria</name>
    <dbReference type="NCBI Taxonomy" id="2496075"/>
    <lineage>
        <taxon>Eukaryota</taxon>
        <taxon>Sar</taxon>
        <taxon>Stramenopiles</taxon>
        <taxon>Oomycota</taxon>
        <taxon>Peronosporomycetes</taxon>
        <taxon>Peronosporales</taxon>
        <taxon>Peronosporaceae</taxon>
        <taxon>Phytophthora</taxon>
    </lineage>
</organism>
<feature type="coiled-coil region" evidence="1">
    <location>
        <begin position="47"/>
        <end position="74"/>
    </location>
</feature>
<proteinExistence type="predicted"/>
<keyword evidence="4" id="KW-1185">Reference proteome</keyword>
<evidence type="ECO:0000313" key="3">
    <source>
        <dbReference type="EMBL" id="KAG6954348.1"/>
    </source>
</evidence>
<gene>
    <name evidence="3" type="ORF">JG688_00012398</name>
</gene>
<dbReference type="EMBL" id="JAENGY010000955">
    <property type="protein sequence ID" value="KAG6954348.1"/>
    <property type="molecule type" value="Genomic_DNA"/>
</dbReference>
<keyword evidence="1" id="KW-0175">Coiled coil</keyword>
<dbReference type="AlphaFoldDB" id="A0A8J5M220"/>
<evidence type="ECO:0000256" key="1">
    <source>
        <dbReference type="SAM" id="Coils"/>
    </source>
</evidence>
<name>A0A8J5M220_9STRA</name>